<comment type="caution">
    <text evidence="5">The sequence shown here is derived from an EMBL/GenBank/DDBJ whole genome shotgun (WGS) entry which is preliminary data.</text>
</comment>
<sequence length="629" mass="72174">MGVSLIAILLVISTSRGSNLVFHYPQEPKRRDELERIARKSDDLEFGEDLLEDDTMTWPYGTADDADKRSLKSFRSRLEDDNDEYEIIIDNNSGNNDIEHNAIHNKLFGLETSVLATALCPNPKGSSKFQLSIDDLTFVGQPVFMNRANEYKQSEVPLSKNKELTKRNGDSEYSTDLDEDEELLKQFSRLTTSEEPSFEDLTTQTPFNVTSGNNDVSSTSTKQQHSTFFHLVFVLDPPELELCKQVDSIYKYVITRLTAALQYEQQRCGYVRKESELIMSLRDNTDIASMDKLMEITLEKSSLARTIRQVYESISTDSIAHILVNDYIDLSLQLPPLAPTTLFAPNNDMEGNEYTHYPVIAPYHALLLLEDPEEILRSMPLDSNPTLVQLVQILTPTQRLADLCTVVDCSLAQIFRIAAHLIYWRKAKIIDVISVRNIYVVSPTADMNSLPTYIEYFKQHFPPDFDLVKILASLSTPKPYFKNPLVSRELRTLYLEAITYLLKNDLVVQLHAYILLMIPQYIKTGYTKEEFEEKLRNGDYEGSGVSLNAMDETAPISPYDKASDSERVWLNKFVVNQPRETVTMFERLTKYFNGKHHVEEILFRETIKPRDLGKILSLFNREELIIVWC</sequence>
<gene>
    <name evidence="5" type="ORF">F8M41_003683</name>
</gene>
<dbReference type="GO" id="GO:0038202">
    <property type="term" value="P:TORC1 signaling"/>
    <property type="evidence" value="ECO:0007669"/>
    <property type="project" value="TreeGrafter"/>
</dbReference>
<evidence type="ECO:0000256" key="3">
    <source>
        <dbReference type="SAM" id="SignalP"/>
    </source>
</evidence>
<dbReference type="PANTHER" id="PTHR13153">
    <property type="entry name" value="CGTHBA PROTEIN -14 GENE PROTEIN"/>
    <property type="match status" value="1"/>
</dbReference>
<evidence type="ECO:0000256" key="2">
    <source>
        <dbReference type="RuleBase" id="RU368069"/>
    </source>
</evidence>
<dbReference type="AlphaFoldDB" id="A0A8H4A634"/>
<dbReference type="GO" id="GO:0005774">
    <property type="term" value="C:vacuolar membrane"/>
    <property type="evidence" value="ECO:0007669"/>
    <property type="project" value="UniProtKB-SubCell"/>
</dbReference>
<comment type="subcellular location">
    <subcellularLocation>
        <location evidence="2">Vacuole membrane</location>
        <topology evidence="2">Peripheral membrane protein</topology>
    </subcellularLocation>
</comment>
<dbReference type="InterPro" id="IPR005365">
    <property type="entry name" value="Npr3"/>
</dbReference>
<dbReference type="Proteomes" id="UP000439903">
    <property type="component" value="Unassembled WGS sequence"/>
</dbReference>
<dbReference type="GO" id="GO:1990130">
    <property type="term" value="C:GATOR1 complex"/>
    <property type="evidence" value="ECO:0007669"/>
    <property type="project" value="TreeGrafter"/>
</dbReference>
<evidence type="ECO:0000313" key="6">
    <source>
        <dbReference type="Proteomes" id="UP000439903"/>
    </source>
</evidence>
<dbReference type="PANTHER" id="PTHR13153:SF5">
    <property type="entry name" value="GATOR COMPLEX PROTEIN NPRL3"/>
    <property type="match status" value="1"/>
</dbReference>
<dbReference type="InterPro" id="IPR056603">
    <property type="entry name" value="HTH_NPRL3"/>
</dbReference>
<feature type="signal peptide" evidence="3">
    <location>
        <begin position="1"/>
        <end position="17"/>
    </location>
</feature>
<evidence type="ECO:0000256" key="1">
    <source>
        <dbReference type="ARBA" id="ARBA00010546"/>
    </source>
</evidence>
<dbReference type="GO" id="GO:0010508">
    <property type="term" value="P:positive regulation of autophagy"/>
    <property type="evidence" value="ECO:0007669"/>
    <property type="project" value="TreeGrafter"/>
</dbReference>
<evidence type="ECO:0000259" key="4">
    <source>
        <dbReference type="Pfam" id="PF24064"/>
    </source>
</evidence>
<evidence type="ECO:0000313" key="5">
    <source>
        <dbReference type="EMBL" id="KAF0442223.1"/>
    </source>
</evidence>
<organism evidence="5 6">
    <name type="scientific">Gigaspora margarita</name>
    <dbReference type="NCBI Taxonomy" id="4874"/>
    <lineage>
        <taxon>Eukaryota</taxon>
        <taxon>Fungi</taxon>
        <taxon>Fungi incertae sedis</taxon>
        <taxon>Mucoromycota</taxon>
        <taxon>Glomeromycotina</taxon>
        <taxon>Glomeromycetes</taxon>
        <taxon>Diversisporales</taxon>
        <taxon>Gigasporaceae</taxon>
        <taxon>Gigaspora</taxon>
    </lineage>
</organism>
<dbReference type="Pfam" id="PF03666">
    <property type="entry name" value="NPR3"/>
    <property type="match status" value="1"/>
</dbReference>
<accession>A0A8H4A634</accession>
<feature type="domain" description="GATOR1 complex protein NPRL3 C-terminal HTH" evidence="4">
    <location>
        <begin position="564"/>
        <end position="620"/>
    </location>
</feature>
<dbReference type="OrthoDB" id="18648at2759"/>
<dbReference type="Pfam" id="PF24064">
    <property type="entry name" value="HTH_NPRL3"/>
    <property type="match status" value="1"/>
</dbReference>
<feature type="chain" id="PRO_5034884293" description="Nitrogen permease regulator 3" evidence="3">
    <location>
        <begin position="18"/>
        <end position="629"/>
    </location>
</feature>
<keyword evidence="2 3" id="KW-0732">Signal</keyword>
<name>A0A8H4A634_GIGMA</name>
<keyword evidence="2" id="KW-0469">Meiosis</keyword>
<dbReference type="GO" id="GO:1904262">
    <property type="term" value="P:negative regulation of TORC1 signaling"/>
    <property type="evidence" value="ECO:0007669"/>
    <property type="project" value="TreeGrafter"/>
</dbReference>
<comment type="function">
    <text evidence="2">Mediates inactivation of the TORC1 complex in response to amino acid starvation. Required for meiotic nuclear division.</text>
</comment>
<dbReference type="GO" id="GO:0051321">
    <property type="term" value="P:meiotic cell cycle"/>
    <property type="evidence" value="ECO:0007669"/>
    <property type="project" value="UniProtKB-UniRule"/>
</dbReference>
<reference evidence="5 6" key="1">
    <citation type="journal article" date="2019" name="Environ. Microbiol.">
        <title>At the nexus of three kingdoms: the genome of the mycorrhizal fungus Gigaspora margarita provides insights into plant, endobacterial and fungal interactions.</title>
        <authorList>
            <person name="Venice F."/>
            <person name="Ghignone S."/>
            <person name="Salvioli di Fossalunga A."/>
            <person name="Amselem J."/>
            <person name="Novero M."/>
            <person name="Xianan X."/>
            <person name="Sedzielewska Toro K."/>
            <person name="Morin E."/>
            <person name="Lipzen A."/>
            <person name="Grigoriev I.V."/>
            <person name="Henrissat B."/>
            <person name="Martin F.M."/>
            <person name="Bonfante P."/>
        </authorList>
    </citation>
    <scope>NUCLEOTIDE SEQUENCE [LARGE SCALE GENOMIC DNA]</scope>
    <source>
        <strain evidence="5 6">BEG34</strain>
    </source>
</reference>
<protein>
    <recommendedName>
        <fullName evidence="2">Nitrogen permease regulator 3</fullName>
    </recommendedName>
    <alternativeName>
        <fullName evidence="2">Required for meiotic nuclear division protein 11</fullName>
    </alternativeName>
</protein>
<dbReference type="GO" id="GO:0034198">
    <property type="term" value="P:cellular response to amino acid starvation"/>
    <property type="evidence" value="ECO:0007669"/>
    <property type="project" value="TreeGrafter"/>
</dbReference>
<comment type="similarity">
    <text evidence="1 2">Belongs to the NPR3 family.</text>
</comment>
<keyword evidence="6" id="KW-1185">Reference proteome</keyword>
<dbReference type="EMBL" id="WTPW01001327">
    <property type="protein sequence ID" value="KAF0442223.1"/>
    <property type="molecule type" value="Genomic_DNA"/>
</dbReference>
<proteinExistence type="inferred from homology"/>